<reference evidence="1 2" key="1">
    <citation type="submission" date="2018-08" db="EMBL/GenBank/DDBJ databases">
        <title>Fibrisoma montanum sp. nov., isolated from Danxia mountain soil.</title>
        <authorList>
            <person name="Huang Y."/>
        </authorList>
    </citation>
    <scope>NUCLEOTIDE SEQUENCE [LARGE SCALE GENOMIC DNA]</scope>
    <source>
        <strain evidence="1 2">HYT19</strain>
    </source>
</reference>
<name>A0A418M3U9_9BACT</name>
<organism evidence="1 2">
    <name type="scientific">Fibrisoma montanum</name>
    <dbReference type="NCBI Taxonomy" id="2305895"/>
    <lineage>
        <taxon>Bacteria</taxon>
        <taxon>Pseudomonadati</taxon>
        <taxon>Bacteroidota</taxon>
        <taxon>Cytophagia</taxon>
        <taxon>Cytophagales</taxon>
        <taxon>Spirosomataceae</taxon>
        <taxon>Fibrisoma</taxon>
    </lineage>
</organism>
<evidence type="ECO:0000313" key="2">
    <source>
        <dbReference type="Proteomes" id="UP000283523"/>
    </source>
</evidence>
<keyword evidence="2" id="KW-1185">Reference proteome</keyword>
<evidence type="ECO:0000313" key="1">
    <source>
        <dbReference type="EMBL" id="RIV20389.1"/>
    </source>
</evidence>
<dbReference type="EMBL" id="QXED01000006">
    <property type="protein sequence ID" value="RIV20389.1"/>
    <property type="molecule type" value="Genomic_DNA"/>
</dbReference>
<dbReference type="AlphaFoldDB" id="A0A418M3U9"/>
<accession>A0A418M3U9</accession>
<proteinExistence type="predicted"/>
<sequence>MENTNRAYDAATIDLLYGQVKDTRYTTEVCGVLTERGFSYDDGYIRWLMAHRHKVYNEVIWDAVKEVIKRRKERRLKNAKEVLELVKD</sequence>
<dbReference type="Proteomes" id="UP000283523">
    <property type="component" value="Unassembled WGS sequence"/>
</dbReference>
<dbReference type="OrthoDB" id="9985355at2"/>
<protein>
    <submittedName>
        <fullName evidence="1">Uncharacterized protein</fullName>
    </submittedName>
</protein>
<comment type="caution">
    <text evidence="1">The sequence shown here is derived from an EMBL/GenBank/DDBJ whole genome shotgun (WGS) entry which is preliminary data.</text>
</comment>
<gene>
    <name evidence="1" type="ORF">DYU11_20270</name>
</gene>
<dbReference type="RefSeq" id="WP_119669556.1">
    <property type="nucleotide sequence ID" value="NZ_QXED01000006.1"/>
</dbReference>